<accession>A0ABP8AZV4</accession>
<dbReference type="InterPro" id="IPR003673">
    <property type="entry name" value="CoA-Trfase_fam_III"/>
</dbReference>
<protein>
    <recommendedName>
        <fullName evidence="4">Carnitine dehydratase</fullName>
    </recommendedName>
</protein>
<feature type="region of interest" description="Disordered" evidence="1">
    <location>
        <begin position="98"/>
        <end position="123"/>
    </location>
</feature>
<reference evidence="3" key="1">
    <citation type="journal article" date="2019" name="Int. J. Syst. Evol. Microbiol.">
        <title>The Global Catalogue of Microorganisms (GCM) 10K type strain sequencing project: providing services to taxonomists for standard genome sequencing and annotation.</title>
        <authorList>
            <consortium name="The Broad Institute Genomics Platform"/>
            <consortium name="The Broad Institute Genome Sequencing Center for Infectious Disease"/>
            <person name="Wu L."/>
            <person name="Ma J."/>
        </authorList>
    </citation>
    <scope>NUCLEOTIDE SEQUENCE [LARGE SCALE GENOMIC DNA]</scope>
    <source>
        <strain evidence="3">JCM 17388</strain>
    </source>
</reference>
<dbReference type="EMBL" id="BAABAQ010000006">
    <property type="protein sequence ID" value="GAA4194461.1"/>
    <property type="molecule type" value="Genomic_DNA"/>
</dbReference>
<gene>
    <name evidence="2" type="ORF">GCM10022252_38930</name>
</gene>
<organism evidence="2 3">
    <name type="scientific">Streptosporangium oxazolinicum</name>
    <dbReference type="NCBI Taxonomy" id="909287"/>
    <lineage>
        <taxon>Bacteria</taxon>
        <taxon>Bacillati</taxon>
        <taxon>Actinomycetota</taxon>
        <taxon>Actinomycetes</taxon>
        <taxon>Streptosporangiales</taxon>
        <taxon>Streptosporangiaceae</taxon>
        <taxon>Streptosporangium</taxon>
    </lineage>
</organism>
<evidence type="ECO:0000313" key="2">
    <source>
        <dbReference type="EMBL" id="GAA4194461.1"/>
    </source>
</evidence>
<evidence type="ECO:0000256" key="1">
    <source>
        <dbReference type="SAM" id="MobiDB-lite"/>
    </source>
</evidence>
<keyword evidence="3" id="KW-1185">Reference proteome</keyword>
<evidence type="ECO:0000313" key="3">
    <source>
        <dbReference type="Proteomes" id="UP001501251"/>
    </source>
</evidence>
<dbReference type="Pfam" id="PF02515">
    <property type="entry name" value="CoA_transf_3"/>
    <property type="match status" value="1"/>
</dbReference>
<dbReference type="Gene3D" id="3.40.50.10540">
    <property type="entry name" value="Crotonobetainyl-coa:carnitine coa-transferase, domain 1"/>
    <property type="match status" value="1"/>
</dbReference>
<dbReference type="PANTHER" id="PTHR48228:SF4">
    <property type="entry name" value="BLR3030 PROTEIN"/>
    <property type="match status" value="1"/>
</dbReference>
<evidence type="ECO:0008006" key="4">
    <source>
        <dbReference type="Google" id="ProtNLM"/>
    </source>
</evidence>
<dbReference type="InterPro" id="IPR050509">
    <property type="entry name" value="CoA-transferase_III"/>
</dbReference>
<name>A0ABP8AZV4_9ACTN</name>
<feature type="compositionally biased region" description="Basic and acidic residues" evidence="1">
    <location>
        <begin position="114"/>
        <end position="123"/>
    </location>
</feature>
<dbReference type="SUPFAM" id="SSF89796">
    <property type="entry name" value="CoA-transferase family III (CaiB/BaiF)"/>
    <property type="match status" value="1"/>
</dbReference>
<dbReference type="PANTHER" id="PTHR48228">
    <property type="entry name" value="SUCCINYL-COA--D-CITRAMALATE COA-TRANSFERASE"/>
    <property type="match status" value="1"/>
</dbReference>
<dbReference type="Proteomes" id="UP001501251">
    <property type="component" value="Unassembled WGS sequence"/>
</dbReference>
<dbReference type="InterPro" id="IPR023606">
    <property type="entry name" value="CoA-Trfase_III_dom_1_sf"/>
</dbReference>
<proteinExistence type="predicted"/>
<sequence>MVCGIAHEGGDGSRPHPLPAQILDHATGYLAAFGAMAALLRRSVEGGSWRVELSLAGTARWLDGLGRVAGAAAPEPDVTGMIEEMDSAFGRLTYLRPPGTVDGVPPYWSSPPPERGEHPPAWW</sequence>
<comment type="caution">
    <text evidence="2">The sequence shown here is derived from an EMBL/GenBank/DDBJ whole genome shotgun (WGS) entry which is preliminary data.</text>
</comment>